<evidence type="ECO:0000313" key="2">
    <source>
        <dbReference type="EMBL" id="TDQ04490.1"/>
    </source>
</evidence>
<comment type="caution">
    <text evidence="2">The sequence shown here is derived from an EMBL/GenBank/DDBJ whole genome shotgun (WGS) entry which is preliminary data.</text>
</comment>
<dbReference type="Pfam" id="PF05368">
    <property type="entry name" value="NmrA"/>
    <property type="match status" value="1"/>
</dbReference>
<name>A0A4R6SLQ7_LABRH</name>
<dbReference type="Proteomes" id="UP000295444">
    <property type="component" value="Unassembled WGS sequence"/>
</dbReference>
<dbReference type="EMBL" id="SNXZ01000001">
    <property type="protein sequence ID" value="TDQ04490.1"/>
    <property type="molecule type" value="Genomic_DNA"/>
</dbReference>
<dbReference type="AlphaFoldDB" id="A0A4R6SLQ7"/>
<dbReference type="InterPro" id="IPR008030">
    <property type="entry name" value="NmrA-like"/>
</dbReference>
<accession>A0A4R6SLQ7</accession>
<dbReference type="RefSeq" id="WP_133847383.1">
    <property type="nucleotide sequence ID" value="NZ_SNXZ01000001.1"/>
</dbReference>
<evidence type="ECO:0000313" key="3">
    <source>
        <dbReference type="Proteomes" id="UP000295444"/>
    </source>
</evidence>
<dbReference type="OrthoDB" id="5510591at2"/>
<dbReference type="SUPFAM" id="SSF51735">
    <property type="entry name" value="NAD(P)-binding Rossmann-fold domains"/>
    <property type="match status" value="1"/>
</dbReference>
<dbReference type="PANTHER" id="PTHR47129:SF1">
    <property type="entry name" value="NMRA-LIKE DOMAIN-CONTAINING PROTEIN"/>
    <property type="match status" value="1"/>
</dbReference>
<dbReference type="InterPro" id="IPR036291">
    <property type="entry name" value="NAD(P)-bd_dom_sf"/>
</dbReference>
<keyword evidence="3" id="KW-1185">Reference proteome</keyword>
<protein>
    <submittedName>
        <fullName evidence="2">NAD(P)H dehydrogenase (Quinone)</fullName>
    </submittedName>
</protein>
<organism evidence="2 3">
    <name type="scientific">Labedaea rhizosphaerae</name>
    <dbReference type="NCBI Taxonomy" id="598644"/>
    <lineage>
        <taxon>Bacteria</taxon>
        <taxon>Bacillati</taxon>
        <taxon>Actinomycetota</taxon>
        <taxon>Actinomycetes</taxon>
        <taxon>Pseudonocardiales</taxon>
        <taxon>Pseudonocardiaceae</taxon>
        <taxon>Labedaea</taxon>
    </lineage>
</organism>
<feature type="domain" description="NmrA-like" evidence="1">
    <location>
        <begin position="2"/>
        <end position="228"/>
    </location>
</feature>
<sequence>MTILLTGANGHYGRLVADRLLDRVPASELIVSVRDTAKAADLAERGVTVRHGDFDDPASLDFTGADRMLLVSTDGPDDVRIGQHEAAVEAAAKAGVRHLAYSSVTDADTSPVSLARVHAATEKAIRASGLAFTFLRNGMYSEHFAGGAVGALEHGVLLSASGEGGLAAASRADLAAAAAIVLTTDGHEGKVYELTGPRAWTSAELAELVSAKSGKPLAHKDVSGPELVEVLRGAGLPGFLADLLVDIQLKTRDGVFARTSPDLGALLGRAPATVEDAVTEALA</sequence>
<dbReference type="Gene3D" id="3.40.50.720">
    <property type="entry name" value="NAD(P)-binding Rossmann-like Domain"/>
    <property type="match status" value="1"/>
</dbReference>
<gene>
    <name evidence="2" type="ORF">EV186_101442</name>
</gene>
<evidence type="ECO:0000259" key="1">
    <source>
        <dbReference type="Pfam" id="PF05368"/>
    </source>
</evidence>
<dbReference type="PANTHER" id="PTHR47129">
    <property type="entry name" value="QUINONE OXIDOREDUCTASE 2"/>
    <property type="match status" value="1"/>
</dbReference>
<dbReference type="Gene3D" id="3.90.25.10">
    <property type="entry name" value="UDP-galactose 4-epimerase, domain 1"/>
    <property type="match status" value="1"/>
</dbReference>
<proteinExistence type="predicted"/>
<dbReference type="InterPro" id="IPR052718">
    <property type="entry name" value="NmrA-type_oxidoreductase"/>
</dbReference>
<reference evidence="2 3" key="1">
    <citation type="submission" date="2019-03" db="EMBL/GenBank/DDBJ databases">
        <title>Genomic Encyclopedia of Type Strains, Phase IV (KMG-IV): sequencing the most valuable type-strain genomes for metagenomic binning, comparative biology and taxonomic classification.</title>
        <authorList>
            <person name="Goeker M."/>
        </authorList>
    </citation>
    <scope>NUCLEOTIDE SEQUENCE [LARGE SCALE GENOMIC DNA]</scope>
    <source>
        <strain evidence="2 3">DSM 45361</strain>
    </source>
</reference>